<name>A0A2W1BXQ3_HELAM</name>
<protein>
    <submittedName>
        <fullName evidence="1">Uncharacterized protein</fullName>
    </submittedName>
</protein>
<dbReference type="Proteomes" id="UP000249218">
    <property type="component" value="Unassembled WGS sequence"/>
</dbReference>
<sequence>MVPGKNMWAELELEGGLGGGARGGAAGRASARAGSVARRAVPLARVSRRECSVLCSAAEQSASDRIRRKHCYTACYEFCEHCVHQVDKCLSADCA</sequence>
<organism evidence="1 2">
    <name type="scientific">Helicoverpa armigera</name>
    <name type="common">Cotton bollworm</name>
    <name type="synonym">Heliothis armigera</name>
    <dbReference type="NCBI Taxonomy" id="29058"/>
    <lineage>
        <taxon>Eukaryota</taxon>
        <taxon>Metazoa</taxon>
        <taxon>Ecdysozoa</taxon>
        <taxon>Arthropoda</taxon>
        <taxon>Hexapoda</taxon>
        <taxon>Insecta</taxon>
        <taxon>Pterygota</taxon>
        <taxon>Neoptera</taxon>
        <taxon>Endopterygota</taxon>
        <taxon>Lepidoptera</taxon>
        <taxon>Glossata</taxon>
        <taxon>Ditrysia</taxon>
        <taxon>Noctuoidea</taxon>
        <taxon>Noctuidae</taxon>
        <taxon>Heliothinae</taxon>
        <taxon>Helicoverpa</taxon>
    </lineage>
</organism>
<dbReference type="EMBL" id="KZ149953">
    <property type="protein sequence ID" value="PZC76543.1"/>
    <property type="molecule type" value="Genomic_DNA"/>
</dbReference>
<gene>
    <name evidence="1" type="primary">HaOG204442</name>
    <name evidence="1" type="ORF">B5X24_HaOG204442</name>
</gene>
<reference evidence="1 2" key="1">
    <citation type="journal article" date="2017" name="BMC Biol.">
        <title>Genomic innovations, transcriptional plasticity and gene loss underlying the evolution and divergence of two highly polyphagous and invasive Helicoverpa pest species.</title>
        <authorList>
            <person name="Pearce S.L."/>
            <person name="Clarke D.F."/>
            <person name="East P.D."/>
            <person name="Elfekih S."/>
            <person name="Gordon K.H."/>
            <person name="Jermiin L.S."/>
            <person name="McGaughran A."/>
            <person name="Oakeshott J.G."/>
            <person name="Papanikolaou A."/>
            <person name="Perera O.P."/>
            <person name="Rane R.V."/>
            <person name="Richards S."/>
            <person name="Tay W.T."/>
            <person name="Walsh T.K."/>
            <person name="Anderson A."/>
            <person name="Anderson C.J."/>
            <person name="Asgari S."/>
            <person name="Board P.G."/>
            <person name="Bretschneider A."/>
            <person name="Campbell P.M."/>
            <person name="Chertemps T."/>
            <person name="Christeller J.T."/>
            <person name="Coppin C.W."/>
            <person name="Downes S.J."/>
            <person name="Duan G."/>
            <person name="Farnsworth C.A."/>
            <person name="Good R.T."/>
            <person name="Han L.B."/>
            <person name="Han Y.C."/>
            <person name="Hatje K."/>
            <person name="Horne I."/>
            <person name="Huang Y.P."/>
            <person name="Hughes D.S."/>
            <person name="Jacquin-Joly E."/>
            <person name="James W."/>
            <person name="Jhangiani S."/>
            <person name="Kollmar M."/>
            <person name="Kuwar S.S."/>
            <person name="Li S."/>
            <person name="Liu N.Y."/>
            <person name="Maibeche M.T."/>
            <person name="Miller J.R."/>
            <person name="Montagne N."/>
            <person name="Perry T."/>
            <person name="Qu J."/>
            <person name="Song S.V."/>
            <person name="Sutton G.G."/>
            <person name="Vogel H."/>
            <person name="Walenz B.P."/>
            <person name="Xu W."/>
            <person name="Zhang H.J."/>
            <person name="Zou Z."/>
            <person name="Batterham P."/>
            <person name="Edwards O.R."/>
            <person name="Feyereisen R."/>
            <person name="Gibbs R.A."/>
            <person name="Heckel D.G."/>
            <person name="McGrath A."/>
            <person name="Robin C."/>
            <person name="Scherer S.E."/>
            <person name="Worley K.C."/>
            <person name="Wu Y.D."/>
        </authorList>
    </citation>
    <scope>NUCLEOTIDE SEQUENCE [LARGE SCALE GENOMIC DNA]</scope>
    <source>
        <strain evidence="1">Harm_GR_Male_#8</strain>
        <tissue evidence="1">Whole organism</tissue>
    </source>
</reference>
<dbReference type="AlphaFoldDB" id="A0A2W1BXQ3"/>
<accession>A0A2W1BXQ3</accession>
<evidence type="ECO:0000313" key="2">
    <source>
        <dbReference type="Proteomes" id="UP000249218"/>
    </source>
</evidence>
<evidence type="ECO:0000313" key="1">
    <source>
        <dbReference type="EMBL" id="PZC76543.1"/>
    </source>
</evidence>
<proteinExistence type="predicted"/>
<keyword evidence="2" id="KW-1185">Reference proteome</keyword>